<evidence type="ECO:0000313" key="3">
    <source>
        <dbReference type="EMBL" id="GAA0924275.1"/>
    </source>
</evidence>
<proteinExistence type="predicted"/>
<reference evidence="3 4" key="1">
    <citation type="journal article" date="2019" name="Int. J. Syst. Evol. Microbiol.">
        <title>The Global Catalogue of Microorganisms (GCM) 10K type strain sequencing project: providing services to taxonomists for standard genome sequencing and annotation.</title>
        <authorList>
            <consortium name="The Broad Institute Genomics Platform"/>
            <consortium name="The Broad Institute Genome Sequencing Center for Infectious Disease"/>
            <person name="Wu L."/>
            <person name="Ma J."/>
        </authorList>
    </citation>
    <scope>NUCLEOTIDE SEQUENCE [LARGE SCALE GENOMIC DNA]</scope>
    <source>
        <strain evidence="3 4">JCM 11136</strain>
    </source>
</reference>
<keyword evidence="2" id="KW-0472">Membrane</keyword>
<feature type="region of interest" description="Disordered" evidence="1">
    <location>
        <begin position="39"/>
        <end position="73"/>
    </location>
</feature>
<comment type="caution">
    <text evidence="3">The sequence shown here is derived from an EMBL/GenBank/DDBJ whole genome shotgun (WGS) entry which is preliminary data.</text>
</comment>
<protein>
    <submittedName>
        <fullName evidence="3">Uncharacterized protein</fullName>
    </submittedName>
</protein>
<accession>A0ABN1P8Q2</accession>
<organism evidence="3 4">
    <name type="scientific">Nonomuraea longicatena</name>
    <dbReference type="NCBI Taxonomy" id="83682"/>
    <lineage>
        <taxon>Bacteria</taxon>
        <taxon>Bacillati</taxon>
        <taxon>Actinomycetota</taxon>
        <taxon>Actinomycetes</taxon>
        <taxon>Streptosporangiales</taxon>
        <taxon>Streptosporangiaceae</taxon>
        <taxon>Nonomuraea</taxon>
    </lineage>
</organism>
<keyword evidence="2" id="KW-1133">Transmembrane helix</keyword>
<name>A0ABN1P8Q2_9ACTN</name>
<evidence type="ECO:0000313" key="4">
    <source>
        <dbReference type="Proteomes" id="UP001501578"/>
    </source>
</evidence>
<keyword evidence="2" id="KW-0812">Transmembrane</keyword>
<gene>
    <name evidence="3" type="ORF">GCM10009560_24730</name>
</gene>
<keyword evidence="4" id="KW-1185">Reference proteome</keyword>
<evidence type="ECO:0000256" key="2">
    <source>
        <dbReference type="SAM" id="Phobius"/>
    </source>
</evidence>
<dbReference type="Proteomes" id="UP001501578">
    <property type="component" value="Unassembled WGS sequence"/>
</dbReference>
<sequence>MTASPPSGEAGNAAGSPGPPIVLILLALTALGGIVGRAAEVKGRRHDRQPGPRPHRARHSTRPNGPYSPAHGT</sequence>
<feature type="transmembrane region" description="Helical" evidence="2">
    <location>
        <begin position="20"/>
        <end position="39"/>
    </location>
</feature>
<evidence type="ECO:0000256" key="1">
    <source>
        <dbReference type="SAM" id="MobiDB-lite"/>
    </source>
</evidence>
<feature type="compositionally biased region" description="Basic residues" evidence="1">
    <location>
        <begin position="43"/>
        <end position="61"/>
    </location>
</feature>
<dbReference type="EMBL" id="BAAAHQ010000010">
    <property type="protein sequence ID" value="GAA0924275.1"/>
    <property type="molecule type" value="Genomic_DNA"/>
</dbReference>